<evidence type="ECO:0000313" key="6">
    <source>
        <dbReference type="Proteomes" id="UP000003764"/>
    </source>
</evidence>
<comment type="caution">
    <text evidence="5">The sequence shown here is derived from an EMBL/GenBank/DDBJ whole genome shotgun (WGS) entry which is preliminary data.</text>
</comment>
<dbReference type="PANTHER" id="PTHR43408">
    <property type="entry name" value="FMN REDUCTASE (NADPH)"/>
    <property type="match status" value="1"/>
</dbReference>
<dbReference type="EMBL" id="ADNT01000079">
    <property type="protein sequence ID" value="EFG49478.1"/>
    <property type="molecule type" value="Genomic_DNA"/>
</dbReference>
<keyword evidence="6" id="KW-1185">Reference proteome</keyword>
<name>A0ABN0A8E4_AERVM</name>
<protein>
    <submittedName>
        <fullName evidence="5">FMN reductase</fullName>
    </submittedName>
</protein>
<organism evidence="5 6">
    <name type="scientific">Aerococcus viridans (strain ATCC 11563 / DSM 20340 / CCUG 4311 / JCM 20461 / NBRC 12219 / NCTC 8251 / M1)</name>
    <dbReference type="NCBI Taxonomy" id="655812"/>
    <lineage>
        <taxon>Bacteria</taxon>
        <taxon>Bacillati</taxon>
        <taxon>Bacillota</taxon>
        <taxon>Bacilli</taxon>
        <taxon>Lactobacillales</taxon>
        <taxon>Aerococcaceae</taxon>
        <taxon>Aerococcus</taxon>
    </lineage>
</organism>
<keyword evidence="2" id="KW-0288">FMN</keyword>
<dbReference type="SUPFAM" id="SSF52218">
    <property type="entry name" value="Flavoproteins"/>
    <property type="match status" value="1"/>
</dbReference>
<keyword evidence="3" id="KW-0560">Oxidoreductase</keyword>
<feature type="domain" description="NADPH-dependent FMN reductase-like" evidence="4">
    <location>
        <begin position="50"/>
        <end position="189"/>
    </location>
</feature>
<gene>
    <name evidence="5" type="ORF">HMPREF0061_1178</name>
</gene>
<dbReference type="PANTHER" id="PTHR43408:SF1">
    <property type="entry name" value="FMN REDUCTASE (NADPH)"/>
    <property type="match status" value="1"/>
</dbReference>
<evidence type="ECO:0000259" key="4">
    <source>
        <dbReference type="Pfam" id="PF03358"/>
    </source>
</evidence>
<evidence type="ECO:0000256" key="1">
    <source>
        <dbReference type="ARBA" id="ARBA00022630"/>
    </source>
</evidence>
<dbReference type="InterPro" id="IPR029039">
    <property type="entry name" value="Flavoprotein-like_sf"/>
</dbReference>
<keyword evidence="1" id="KW-0285">Flavoprotein</keyword>
<reference evidence="5 6" key="1">
    <citation type="submission" date="2010-04" db="EMBL/GenBank/DDBJ databases">
        <authorList>
            <person name="Muzny D."/>
            <person name="Qin X."/>
            <person name="Deng J."/>
            <person name="Jiang H."/>
            <person name="Liu Y."/>
            <person name="Qu J."/>
            <person name="Song X.-Z."/>
            <person name="Zhang L."/>
            <person name="Thornton R."/>
            <person name="Coyle M."/>
            <person name="Francisco L."/>
            <person name="Jackson L."/>
            <person name="Javaid M."/>
            <person name="Korchina V."/>
            <person name="Kovar C."/>
            <person name="Mata R."/>
            <person name="Mathew T."/>
            <person name="Ngo R."/>
            <person name="Nguyen L."/>
            <person name="Nguyen N."/>
            <person name="Okwuonu G."/>
            <person name="Ongeri F."/>
            <person name="Pham C."/>
            <person name="Simmons D."/>
            <person name="Wilczek-Boney K."/>
            <person name="Hale W."/>
            <person name="Jakkamsetti A."/>
            <person name="Pham P."/>
            <person name="Ruth R."/>
            <person name="San Lucas F."/>
            <person name="Warren J."/>
            <person name="Zhang J."/>
            <person name="Zhao Z."/>
            <person name="Zhou C."/>
            <person name="Zhu D."/>
            <person name="Lee S."/>
            <person name="Bess C."/>
            <person name="Blankenburg K."/>
            <person name="Forbes L."/>
            <person name="Fu Q."/>
            <person name="Gubbala S."/>
            <person name="Hirani K."/>
            <person name="Jayaseelan J.C."/>
            <person name="Lara F."/>
            <person name="Munidasa M."/>
            <person name="Palculict T."/>
            <person name="Patil S."/>
            <person name="Pu L.-L."/>
            <person name="Saada N."/>
            <person name="Tang L."/>
            <person name="Weissenberger G."/>
            <person name="Zhu Y."/>
            <person name="Hemphill L."/>
            <person name="Shang Y."/>
            <person name="Youmans B."/>
            <person name="Ayvaz T."/>
            <person name="Ross M."/>
            <person name="Santibanez J."/>
            <person name="Aqrawi P."/>
            <person name="Gross S."/>
            <person name="Joshi V."/>
            <person name="Fowler G."/>
            <person name="Nazareth L."/>
            <person name="Reid J."/>
            <person name="Worley K."/>
            <person name="Petrosino J."/>
            <person name="Highlander S."/>
            <person name="Gibbs R."/>
            <person name="Gibbs R."/>
        </authorList>
    </citation>
    <scope>NUCLEOTIDE SEQUENCE [LARGE SCALE GENOMIC DNA]</scope>
    <source>
        <strain evidence="5 6">ATCC 11563</strain>
    </source>
</reference>
<sequence>MNKGGTAIVNQSPLPNRQGCLLGRDFHLKKISRCMKSVKAITKERGKDMTKVTLIVGANSLSSRLNGLVAYAQQVLFEYKIQTQVIQVHMLPAEALMTADYTDKTIQAVNQQVLNSDGVLVFTPIFQGSYSGILKAYLDVLPKKALQDKVVYGLGLGGSKHHLLALQYALEPVLKELGTEELLQSTFATQDKVVKDGRDFIIEDSVTNRIDEQLYRFTSRIGHEVIKEEVRWEKIV</sequence>
<evidence type="ECO:0000256" key="2">
    <source>
        <dbReference type="ARBA" id="ARBA00022643"/>
    </source>
</evidence>
<evidence type="ECO:0000313" key="5">
    <source>
        <dbReference type="EMBL" id="EFG49478.1"/>
    </source>
</evidence>
<proteinExistence type="predicted"/>
<dbReference type="Gene3D" id="3.40.50.360">
    <property type="match status" value="1"/>
</dbReference>
<dbReference type="InterPro" id="IPR005025">
    <property type="entry name" value="FMN_Rdtase-like_dom"/>
</dbReference>
<evidence type="ECO:0000256" key="3">
    <source>
        <dbReference type="ARBA" id="ARBA00023002"/>
    </source>
</evidence>
<dbReference type="InterPro" id="IPR051814">
    <property type="entry name" value="NAD(P)H-dep_FMN_reductase"/>
</dbReference>
<dbReference type="Proteomes" id="UP000003764">
    <property type="component" value="Unassembled WGS sequence"/>
</dbReference>
<accession>A0ABN0A8E4</accession>
<dbReference type="Pfam" id="PF03358">
    <property type="entry name" value="FMN_red"/>
    <property type="match status" value="1"/>
</dbReference>